<feature type="domain" description="HTH rpiR-type" evidence="5">
    <location>
        <begin position="11"/>
        <end position="87"/>
    </location>
</feature>
<dbReference type="Proteomes" id="UP000319263">
    <property type="component" value="Chromosome"/>
</dbReference>
<dbReference type="PROSITE" id="PS51464">
    <property type="entry name" value="SIS"/>
    <property type="match status" value="1"/>
</dbReference>
<dbReference type="CDD" id="cd05013">
    <property type="entry name" value="SIS_RpiR"/>
    <property type="match status" value="1"/>
</dbReference>
<evidence type="ECO:0000256" key="2">
    <source>
        <dbReference type="ARBA" id="ARBA00023125"/>
    </source>
</evidence>
<dbReference type="Gene3D" id="3.40.50.10490">
    <property type="entry name" value="Glucose-6-phosphate isomerase like protein, domain 1"/>
    <property type="match status" value="1"/>
</dbReference>
<reference evidence="7 8" key="1">
    <citation type="submission" date="2019-07" db="EMBL/GenBank/DDBJ databases">
        <title>Microlunatus dokdonensis sp. nov. isolated from the rhizospheric soil of the wild plant Elymus tsukushiensis.</title>
        <authorList>
            <person name="Ghim S.-Y."/>
            <person name="Hwang Y.-J."/>
            <person name="Son J.-S."/>
            <person name="Shin J.-H."/>
        </authorList>
    </citation>
    <scope>NUCLEOTIDE SEQUENCE [LARGE SCALE GENOMIC DNA]</scope>
    <source>
        <strain evidence="7 8">KUDC0627</strain>
    </source>
</reference>
<dbReference type="InterPro" id="IPR047640">
    <property type="entry name" value="RpiR-like"/>
</dbReference>
<dbReference type="SUPFAM" id="SSF46689">
    <property type="entry name" value="Homeodomain-like"/>
    <property type="match status" value="1"/>
</dbReference>
<evidence type="ECO:0000313" key="7">
    <source>
        <dbReference type="EMBL" id="QDP98689.1"/>
    </source>
</evidence>
<dbReference type="GO" id="GO:1901135">
    <property type="term" value="P:carbohydrate derivative metabolic process"/>
    <property type="evidence" value="ECO:0007669"/>
    <property type="project" value="InterPro"/>
</dbReference>
<keyword evidence="8" id="KW-1185">Reference proteome</keyword>
<feature type="domain" description="SIS" evidence="6">
    <location>
        <begin position="136"/>
        <end position="288"/>
    </location>
</feature>
<keyword evidence="3" id="KW-0804">Transcription</keyword>
<accession>A0A516Q5H1</accession>
<protein>
    <submittedName>
        <fullName evidence="7">MurR/RpiR family transcriptional regulator</fullName>
    </submittedName>
</protein>
<keyword evidence="2" id="KW-0238">DNA-binding</keyword>
<evidence type="ECO:0000259" key="6">
    <source>
        <dbReference type="PROSITE" id="PS51464"/>
    </source>
</evidence>
<dbReference type="PANTHER" id="PTHR30514:SF1">
    <property type="entry name" value="HTH-TYPE TRANSCRIPTIONAL REGULATOR HEXR-RELATED"/>
    <property type="match status" value="1"/>
</dbReference>
<dbReference type="InterPro" id="IPR009057">
    <property type="entry name" value="Homeodomain-like_sf"/>
</dbReference>
<dbReference type="EMBL" id="CP041692">
    <property type="protein sequence ID" value="QDP98689.1"/>
    <property type="molecule type" value="Genomic_DNA"/>
</dbReference>
<dbReference type="GO" id="GO:0003677">
    <property type="term" value="F:DNA binding"/>
    <property type="evidence" value="ECO:0007669"/>
    <property type="project" value="UniProtKB-KW"/>
</dbReference>
<gene>
    <name evidence="7" type="ORF">FOE78_08760</name>
</gene>
<dbReference type="InterPro" id="IPR036388">
    <property type="entry name" value="WH-like_DNA-bd_sf"/>
</dbReference>
<keyword evidence="1" id="KW-0805">Transcription regulation</keyword>
<proteinExistence type="predicted"/>
<organism evidence="7 8">
    <name type="scientific">Microlunatus elymi</name>
    <dbReference type="NCBI Taxonomy" id="2596828"/>
    <lineage>
        <taxon>Bacteria</taxon>
        <taxon>Bacillati</taxon>
        <taxon>Actinomycetota</taxon>
        <taxon>Actinomycetes</taxon>
        <taxon>Propionibacteriales</taxon>
        <taxon>Propionibacteriaceae</taxon>
        <taxon>Microlunatus</taxon>
    </lineage>
</organism>
<dbReference type="InterPro" id="IPR000281">
    <property type="entry name" value="HTH_RpiR"/>
</dbReference>
<dbReference type="InterPro" id="IPR001347">
    <property type="entry name" value="SIS_dom"/>
</dbReference>
<evidence type="ECO:0000256" key="4">
    <source>
        <dbReference type="SAM" id="MobiDB-lite"/>
    </source>
</evidence>
<dbReference type="GO" id="GO:0097367">
    <property type="term" value="F:carbohydrate derivative binding"/>
    <property type="evidence" value="ECO:0007669"/>
    <property type="project" value="InterPro"/>
</dbReference>
<dbReference type="InterPro" id="IPR046348">
    <property type="entry name" value="SIS_dom_sf"/>
</dbReference>
<dbReference type="Pfam" id="PF01418">
    <property type="entry name" value="HTH_6"/>
    <property type="match status" value="1"/>
</dbReference>
<dbReference type="OrthoDB" id="370421at2"/>
<dbReference type="PANTHER" id="PTHR30514">
    <property type="entry name" value="GLUCOKINASE"/>
    <property type="match status" value="1"/>
</dbReference>
<dbReference type="PROSITE" id="PS51071">
    <property type="entry name" value="HTH_RPIR"/>
    <property type="match status" value="1"/>
</dbReference>
<dbReference type="InterPro" id="IPR035472">
    <property type="entry name" value="RpiR-like_SIS"/>
</dbReference>
<name>A0A516Q5H1_9ACTN</name>
<dbReference type="AlphaFoldDB" id="A0A516Q5H1"/>
<evidence type="ECO:0000313" key="8">
    <source>
        <dbReference type="Proteomes" id="UP000319263"/>
    </source>
</evidence>
<dbReference type="Gene3D" id="1.10.10.10">
    <property type="entry name" value="Winged helix-like DNA-binding domain superfamily/Winged helix DNA-binding domain"/>
    <property type="match status" value="1"/>
</dbReference>
<evidence type="ECO:0000256" key="1">
    <source>
        <dbReference type="ARBA" id="ARBA00023015"/>
    </source>
</evidence>
<evidence type="ECO:0000256" key="3">
    <source>
        <dbReference type="ARBA" id="ARBA00023163"/>
    </source>
</evidence>
<sequence>MRAAEHRVQSRDPLQLVSDSIPRLRGATARVAELILAAPDRVASGSITRLAADAETSPATVTRLANHLGFDGFPALRTAIAMETGRAAQAGWQRDIGSAIAVGDSPEQVLNVLAATEANALRSALAAVDLDAAGRAADAIAAAGRVHIYGEWGDAPPAQELYFRLLRIGVPVWFHDGPRSAQVGARQLTSGDVGIVVSRSGDNPAAAQFLETATNGGALGVLITGEPDSTAAGLGAVVLYTGTRNGPDWTGFFAGRASDVLTAGLLFVLVAQRLPLRPAATGAEPDHPFSTDHPQNGSPR</sequence>
<dbReference type="SUPFAM" id="SSF53697">
    <property type="entry name" value="SIS domain"/>
    <property type="match status" value="1"/>
</dbReference>
<feature type="region of interest" description="Disordered" evidence="4">
    <location>
        <begin position="279"/>
        <end position="300"/>
    </location>
</feature>
<dbReference type="KEGG" id="mik:FOE78_08760"/>
<evidence type="ECO:0000259" key="5">
    <source>
        <dbReference type="PROSITE" id="PS51071"/>
    </source>
</evidence>
<dbReference type="GO" id="GO:0003700">
    <property type="term" value="F:DNA-binding transcription factor activity"/>
    <property type="evidence" value="ECO:0007669"/>
    <property type="project" value="InterPro"/>
</dbReference>